<proteinExistence type="predicted"/>
<sequence length="170" mass="19017">MIPVQYSPPAKNTKSRIHKVVVAPTARAPLDHTPSVHQLGANLDRGPPMVEQNPPEEEASEAPNLAPSNQPLASQSEPNFLRMMEHMTQFIGKLTQAVAPRDTSKAPEFKTPSMKAPDSFDGTKAYKLGEFIQFCQLIFHNDPENLFSERKKVFYSTSFLTGRTGKWIEH</sequence>
<evidence type="ECO:0000313" key="3">
    <source>
        <dbReference type="Proteomes" id="UP000765509"/>
    </source>
</evidence>
<evidence type="ECO:0000313" key="2">
    <source>
        <dbReference type="EMBL" id="MBW0473258.1"/>
    </source>
</evidence>
<feature type="region of interest" description="Disordered" evidence="1">
    <location>
        <begin position="97"/>
        <end position="116"/>
    </location>
</feature>
<dbReference type="AlphaFoldDB" id="A0A9Q3GMP2"/>
<organism evidence="2 3">
    <name type="scientific">Austropuccinia psidii MF-1</name>
    <dbReference type="NCBI Taxonomy" id="1389203"/>
    <lineage>
        <taxon>Eukaryota</taxon>
        <taxon>Fungi</taxon>
        <taxon>Dikarya</taxon>
        <taxon>Basidiomycota</taxon>
        <taxon>Pucciniomycotina</taxon>
        <taxon>Pucciniomycetes</taxon>
        <taxon>Pucciniales</taxon>
        <taxon>Sphaerophragmiaceae</taxon>
        <taxon>Austropuccinia</taxon>
    </lineage>
</organism>
<reference evidence="2" key="1">
    <citation type="submission" date="2021-03" db="EMBL/GenBank/DDBJ databases">
        <title>Draft genome sequence of rust myrtle Austropuccinia psidii MF-1, a brazilian biotype.</title>
        <authorList>
            <person name="Quecine M.C."/>
            <person name="Pachon D.M.R."/>
            <person name="Bonatelli M.L."/>
            <person name="Correr F.H."/>
            <person name="Franceschini L.M."/>
            <person name="Leite T.F."/>
            <person name="Margarido G.R.A."/>
            <person name="Almeida C.A."/>
            <person name="Ferrarezi J.A."/>
            <person name="Labate C.A."/>
        </authorList>
    </citation>
    <scope>NUCLEOTIDE SEQUENCE</scope>
    <source>
        <strain evidence="2">MF-1</strain>
    </source>
</reference>
<comment type="caution">
    <text evidence="2">The sequence shown here is derived from an EMBL/GenBank/DDBJ whole genome shotgun (WGS) entry which is preliminary data.</text>
</comment>
<feature type="region of interest" description="Disordered" evidence="1">
    <location>
        <begin position="25"/>
        <end position="79"/>
    </location>
</feature>
<name>A0A9Q3GMP2_9BASI</name>
<feature type="compositionally biased region" description="Polar residues" evidence="1">
    <location>
        <begin position="69"/>
        <end position="78"/>
    </location>
</feature>
<dbReference type="EMBL" id="AVOT02003349">
    <property type="protein sequence ID" value="MBW0473258.1"/>
    <property type="molecule type" value="Genomic_DNA"/>
</dbReference>
<dbReference type="Proteomes" id="UP000765509">
    <property type="component" value="Unassembled WGS sequence"/>
</dbReference>
<evidence type="ECO:0000256" key="1">
    <source>
        <dbReference type="SAM" id="MobiDB-lite"/>
    </source>
</evidence>
<keyword evidence="3" id="KW-1185">Reference proteome</keyword>
<gene>
    <name evidence="2" type="ORF">O181_012973</name>
</gene>
<accession>A0A9Q3GMP2</accession>
<protein>
    <submittedName>
        <fullName evidence="2">Uncharacterized protein</fullName>
    </submittedName>
</protein>